<comment type="similarity">
    <text evidence="2">Belongs to the Nudix hydrolase family.</text>
</comment>
<name>A0ABP0P6G9_9DINO</name>
<accession>A0ABP0P6G9</accession>
<evidence type="ECO:0000313" key="5">
    <source>
        <dbReference type="EMBL" id="CAK9071213.1"/>
    </source>
</evidence>
<dbReference type="PROSITE" id="PS51462">
    <property type="entry name" value="NUDIX"/>
    <property type="match status" value="1"/>
</dbReference>
<dbReference type="Proteomes" id="UP001642464">
    <property type="component" value="Unassembled WGS sequence"/>
</dbReference>
<comment type="caution">
    <text evidence="5">The sequence shown here is derived from an EMBL/GenBank/DDBJ whole genome shotgun (WGS) entry which is preliminary data.</text>
</comment>
<sequence>MTEACKAVLVAGVPARFGQSVWDAVGTVTAGRRKGLFYDEQAVVTQEPGPGKLSLAAIEAKQMTEFPEPGSTLPFGRAAPSAAGSMWGTSVRCPIAELVEMEELKRVTLKAEFVKLAVVVVLRDTSGQVLLTQRGQHMRTFPKCWVFPGGGVDEGESLTTAACRELHEETGLYASGGSMRPLCLWESVFPTSSQACLEAGQVKGHAVTVFMEAVLDQERAQQLVLQASECDACVWVPLEQLIRWHSTCASDTPPEGSLEESLAGCEGEDLKPCRIRPKQLQGIYPNDQGEGIGQGHLYAIAKLAEKARGCHTGDPVQKRPRVTGTSGGSSL</sequence>
<dbReference type="PANTHER" id="PTHR43736">
    <property type="entry name" value="ADP-RIBOSE PYROPHOSPHATASE"/>
    <property type="match status" value="1"/>
</dbReference>
<dbReference type="Pfam" id="PF00293">
    <property type="entry name" value="NUDIX"/>
    <property type="match status" value="1"/>
</dbReference>
<feature type="region of interest" description="Disordered" evidence="3">
    <location>
        <begin position="310"/>
        <end position="331"/>
    </location>
</feature>
<dbReference type="EMBL" id="CAXAMM010033336">
    <property type="protein sequence ID" value="CAK9071213.1"/>
    <property type="molecule type" value="Genomic_DNA"/>
</dbReference>
<gene>
    <name evidence="5" type="ORF">SCF082_LOCUS35293</name>
</gene>
<feature type="domain" description="Nudix hydrolase" evidence="4">
    <location>
        <begin position="113"/>
        <end position="263"/>
    </location>
</feature>
<keyword evidence="1 2" id="KW-0378">Hydrolase</keyword>
<dbReference type="InterPro" id="IPR020084">
    <property type="entry name" value="NUDIX_hydrolase_CS"/>
</dbReference>
<evidence type="ECO:0000313" key="6">
    <source>
        <dbReference type="Proteomes" id="UP001642464"/>
    </source>
</evidence>
<dbReference type="SUPFAM" id="SSF55811">
    <property type="entry name" value="Nudix"/>
    <property type="match status" value="1"/>
</dbReference>
<dbReference type="InterPro" id="IPR020476">
    <property type="entry name" value="Nudix_hydrolase"/>
</dbReference>
<dbReference type="Gene3D" id="3.90.79.10">
    <property type="entry name" value="Nucleoside Triphosphate Pyrophosphohydrolase"/>
    <property type="match status" value="1"/>
</dbReference>
<proteinExistence type="inferred from homology"/>
<evidence type="ECO:0000256" key="1">
    <source>
        <dbReference type="ARBA" id="ARBA00022801"/>
    </source>
</evidence>
<evidence type="ECO:0000259" key="4">
    <source>
        <dbReference type="PROSITE" id="PS51462"/>
    </source>
</evidence>
<reference evidence="5 6" key="1">
    <citation type="submission" date="2024-02" db="EMBL/GenBank/DDBJ databases">
        <authorList>
            <person name="Chen Y."/>
            <person name="Shah S."/>
            <person name="Dougan E. K."/>
            <person name="Thang M."/>
            <person name="Chan C."/>
        </authorList>
    </citation>
    <scope>NUCLEOTIDE SEQUENCE [LARGE SCALE GENOMIC DNA]</scope>
</reference>
<evidence type="ECO:0000256" key="3">
    <source>
        <dbReference type="SAM" id="MobiDB-lite"/>
    </source>
</evidence>
<protein>
    <submittedName>
        <fullName evidence="5">Nucleoside diphosphate-linked moiety X motif 17 (Nudix motif 17)</fullName>
    </submittedName>
</protein>
<dbReference type="InterPro" id="IPR000086">
    <property type="entry name" value="NUDIX_hydrolase_dom"/>
</dbReference>
<keyword evidence="6" id="KW-1185">Reference proteome</keyword>
<dbReference type="PANTHER" id="PTHR43736:SF1">
    <property type="entry name" value="DIHYDRONEOPTERIN TRIPHOSPHATE DIPHOSPHATASE"/>
    <property type="match status" value="1"/>
</dbReference>
<dbReference type="PROSITE" id="PS00893">
    <property type="entry name" value="NUDIX_BOX"/>
    <property type="match status" value="1"/>
</dbReference>
<dbReference type="PRINTS" id="PR00502">
    <property type="entry name" value="NUDIXFAMILY"/>
</dbReference>
<dbReference type="InterPro" id="IPR015797">
    <property type="entry name" value="NUDIX_hydrolase-like_dom_sf"/>
</dbReference>
<evidence type="ECO:0000256" key="2">
    <source>
        <dbReference type="RuleBase" id="RU003476"/>
    </source>
</evidence>
<organism evidence="5 6">
    <name type="scientific">Durusdinium trenchii</name>
    <dbReference type="NCBI Taxonomy" id="1381693"/>
    <lineage>
        <taxon>Eukaryota</taxon>
        <taxon>Sar</taxon>
        <taxon>Alveolata</taxon>
        <taxon>Dinophyceae</taxon>
        <taxon>Suessiales</taxon>
        <taxon>Symbiodiniaceae</taxon>
        <taxon>Durusdinium</taxon>
    </lineage>
</organism>